<organism evidence="2 3">
    <name type="scientific">Clostridium sartagoforme</name>
    <dbReference type="NCBI Taxonomy" id="84031"/>
    <lineage>
        <taxon>Bacteria</taxon>
        <taxon>Bacillati</taxon>
        <taxon>Bacillota</taxon>
        <taxon>Clostridia</taxon>
        <taxon>Eubacteriales</taxon>
        <taxon>Clostridiaceae</taxon>
        <taxon>Clostridium</taxon>
    </lineage>
</organism>
<evidence type="ECO:0000313" key="3">
    <source>
        <dbReference type="Proteomes" id="UP000306888"/>
    </source>
</evidence>
<dbReference type="Proteomes" id="UP000306888">
    <property type="component" value="Unassembled WGS sequence"/>
</dbReference>
<name>A0A4S2DG17_9CLOT</name>
<dbReference type="RefSeq" id="WP_136007866.1">
    <property type="nucleotide sequence ID" value="NZ_SRYR01000010.1"/>
</dbReference>
<keyword evidence="1" id="KW-0812">Transmembrane</keyword>
<sequence>MNKKFISICLSIFAISLIFIIGFKFILGDKVLYKDSMSYDEGKPIIKYVGFEEDENIYKIKVSIKNNTDYYASFNNMSLNFSGNSQGQPTFSGYDNAERKALLDYKEGDKHTFSFYFSPDEEREYVFEISKGLSFNEEVFDTNRMTILYNAQYFKYRINKNTVVGSAFSSSGVEVIDNSLEPFTIE</sequence>
<comment type="caution">
    <text evidence="2">The sequence shown here is derived from an EMBL/GenBank/DDBJ whole genome shotgun (WGS) entry which is preliminary data.</text>
</comment>
<reference evidence="2 3" key="1">
    <citation type="submission" date="2019-04" db="EMBL/GenBank/DDBJ databases">
        <title>Microbes associate with the intestines of laboratory mice.</title>
        <authorList>
            <person name="Navarre W."/>
            <person name="Wong E."/>
            <person name="Huang K."/>
            <person name="Tropini C."/>
            <person name="Ng K."/>
            <person name="Yu B."/>
        </authorList>
    </citation>
    <scope>NUCLEOTIDE SEQUENCE [LARGE SCALE GENOMIC DNA]</scope>
    <source>
        <strain evidence="2 3">NM50_B9-20</strain>
    </source>
</reference>
<keyword evidence="3" id="KW-1185">Reference proteome</keyword>
<proteinExistence type="predicted"/>
<evidence type="ECO:0000313" key="2">
    <source>
        <dbReference type="EMBL" id="TGY40977.1"/>
    </source>
</evidence>
<protein>
    <submittedName>
        <fullName evidence="2">Uncharacterized protein</fullName>
    </submittedName>
</protein>
<gene>
    <name evidence="2" type="ORF">E5347_14065</name>
</gene>
<keyword evidence="1" id="KW-1133">Transmembrane helix</keyword>
<dbReference type="AlphaFoldDB" id="A0A4S2DG17"/>
<evidence type="ECO:0000256" key="1">
    <source>
        <dbReference type="SAM" id="Phobius"/>
    </source>
</evidence>
<feature type="transmembrane region" description="Helical" evidence="1">
    <location>
        <begin position="6"/>
        <end position="27"/>
    </location>
</feature>
<dbReference type="OrthoDB" id="1906566at2"/>
<dbReference type="EMBL" id="SRYR01000010">
    <property type="protein sequence ID" value="TGY40977.1"/>
    <property type="molecule type" value="Genomic_DNA"/>
</dbReference>
<keyword evidence="1" id="KW-0472">Membrane</keyword>
<accession>A0A4S2DG17</accession>